<dbReference type="PANTHER" id="PTHR10492">
    <property type="match status" value="1"/>
</dbReference>
<comment type="caution">
    <text evidence="3">The sequence shown here is derived from an EMBL/GenBank/DDBJ whole genome shotgun (WGS) entry which is preliminary data.</text>
</comment>
<comment type="cofactor">
    <cofactor evidence="1">
        <name>Mg(2+)</name>
        <dbReference type="ChEBI" id="CHEBI:18420"/>
    </cofactor>
</comment>
<proteinExistence type="inferred from homology"/>
<keyword evidence="1" id="KW-0378">Hydrolase</keyword>
<reference evidence="3 4" key="1">
    <citation type="submission" date="2020-09" db="EMBL/GenBank/DDBJ databases">
        <title>De no assembly of potato wild relative species, Solanum commersonii.</title>
        <authorList>
            <person name="Cho K."/>
        </authorList>
    </citation>
    <scope>NUCLEOTIDE SEQUENCE [LARGE SCALE GENOMIC DNA]</scope>
    <source>
        <strain evidence="3">LZ3.2</strain>
        <tissue evidence="3">Leaf</tissue>
    </source>
</reference>
<organism evidence="3 4">
    <name type="scientific">Solanum commersonii</name>
    <name type="common">Commerson's wild potato</name>
    <name type="synonym">Commerson's nightshade</name>
    <dbReference type="NCBI Taxonomy" id="4109"/>
    <lineage>
        <taxon>Eukaryota</taxon>
        <taxon>Viridiplantae</taxon>
        <taxon>Streptophyta</taxon>
        <taxon>Embryophyta</taxon>
        <taxon>Tracheophyta</taxon>
        <taxon>Spermatophyta</taxon>
        <taxon>Magnoliopsida</taxon>
        <taxon>eudicotyledons</taxon>
        <taxon>Gunneridae</taxon>
        <taxon>Pentapetalae</taxon>
        <taxon>asterids</taxon>
        <taxon>lamiids</taxon>
        <taxon>Solanales</taxon>
        <taxon>Solanaceae</taxon>
        <taxon>Solanoideae</taxon>
        <taxon>Solaneae</taxon>
        <taxon>Solanum</taxon>
    </lineage>
</organism>
<dbReference type="GO" id="GO:0016787">
    <property type="term" value="F:hydrolase activity"/>
    <property type="evidence" value="ECO:0007669"/>
    <property type="project" value="UniProtKB-KW"/>
</dbReference>
<dbReference type="OrthoDB" id="1927241at2759"/>
<keyword evidence="1" id="KW-0347">Helicase</keyword>
<dbReference type="EMBL" id="JACXVP010000012">
    <property type="protein sequence ID" value="KAG5569584.1"/>
    <property type="molecule type" value="Genomic_DNA"/>
</dbReference>
<dbReference type="Proteomes" id="UP000824120">
    <property type="component" value="Chromosome 12"/>
</dbReference>
<name>A0A9J5W2M3_SOLCO</name>
<dbReference type="InterPro" id="IPR010285">
    <property type="entry name" value="DNA_helicase_pif1-like_DEAD"/>
</dbReference>
<keyword evidence="1" id="KW-0233">DNA recombination</keyword>
<comment type="similarity">
    <text evidence="1">Belongs to the helicase family.</text>
</comment>
<dbReference type="GO" id="GO:0006310">
    <property type="term" value="P:DNA recombination"/>
    <property type="evidence" value="ECO:0007669"/>
    <property type="project" value="UniProtKB-KW"/>
</dbReference>
<dbReference type="Pfam" id="PF05970">
    <property type="entry name" value="PIF1"/>
    <property type="match status" value="1"/>
</dbReference>
<accession>A0A9J5W2M3</accession>
<dbReference type="AlphaFoldDB" id="A0A9J5W2M3"/>
<keyword evidence="1" id="KW-0234">DNA repair</keyword>
<keyword evidence="1" id="KW-0547">Nucleotide-binding</keyword>
<comment type="catalytic activity">
    <reaction evidence="1">
        <text>ATP + H2O = ADP + phosphate + H(+)</text>
        <dbReference type="Rhea" id="RHEA:13065"/>
        <dbReference type="ChEBI" id="CHEBI:15377"/>
        <dbReference type="ChEBI" id="CHEBI:15378"/>
        <dbReference type="ChEBI" id="CHEBI:30616"/>
        <dbReference type="ChEBI" id="CHEBI:43474"/>
        <dbReference type="ChEBI" id="CHEBI:456216"/>
        <dbReference type="EC" id="5.6.2.3"/>
    </reaction>
</comment>
<evidence type="ECO:0000259" key="2">
    <source>
        <dbReference type="Pfam" id="PF05970"/>
    </source>
</evidence>
<evidence type="ECO:0000313" key="4">
    <source>
        <dbReference type="Proteomes" id="UP000824120"/>
    </source>
</evidence>
<gene>
    <name evidence="3" type="ORF">H5410_059350</name>
</gene>
<dbReference type="PROSITE" id="PS51257">
    <property type="entry name" value="PROKAR_LIPOPROTEIN"/>
    <property type="match status" value="1"/>
</dbReference>
<dbReference type="PANTHER" id="PTHR10492:SF100">
    <property type="entry name" value="ATP-DEPENDENT DNA HELICASE"/>
    <property type="match status" value="1"/>
</dbReference>
<keyword evidence="4" id="KW-1185">Reference proteome</keyword>
<keyword evidence="1" id="KW-0067">ATP-binding</keyword>
<dbReference type="EC" id="5.6.2.3" evidence="1"/>
<dbReference type="GO" id="GO:0043139">
    <property type="term" value="F:5'-3' DNA helicase activity"/>
    <property type="evidence" value="ECO:0007669"/>
    <property type="project" value="UniProtKB-EC"/>
</dbReference>
<sequence>MVPWNRKTFLYRALFAIRTKGCIALATATSSCRSLQYFQRRTNVPFIHAFKIPIDIDENFTCNISKQSSLA</sequence>
<dbReference type="GO" id="GO:0005524">
    <property type="term" value="F:ATP binding"/>
    <property type="evidence" value="ECO:0007669"/>
    <property type="project" value="UniProtKB-KW"/>
</dbReference>
<dbReference type="GO" id="GO:0006281">
    <property type="term" value="P:DNA repair"/>
    <property type="evidence" value="ECO:0007669"/>
    <property type="project" value="UniProtKB-KW"/>
</dbReference>
<keyword evidence="1" id="KW-0227">DNA damage</keyword>
<evidence type="ECO:0000256" key="1">
    <source>
        <dbReference type="RuleBase" id="RU363044"/>
    </source>
</evidence>
<feature type="domain" description="DNA helicase Pif1-like DEAD-box helicase" evidence="2">
    <location>
        <begin position="6"/>
        <end position="70"/>
    </location>
</feature>
<dbReference type="GO" id="GO:0000723">
    <property type="term" value="P:telomere maintenance"/>
    <property type="evidence" value="ECO:0007669"/>
    <property type="project" value="InterPro"/>
</dbReference>
<protein>
    <recommendedName>
        <fullName evidence="1">ATP-dependent DNA helicase</fullName>
        <ecNumber evidence="1">5.6.2.3</ecNumber>
    </recommendedName>
</protein>
<evidence type="ECO:0000313" key="3">
    <source>
        <dbReference type="EMBL" id="KAG5569584.1"/>
    </source>
</evidence>